<proteinExistence type="predicted"/>
<dbReference type="Proteomes" id="UP001067231">
    <property type="component" value="Unassembled WGS sequence"/>
</dbReference>
<feature type="region of interest" description="Disordered" evidence="1">
    <location>
        <begin position="98"/>
        <end position="121"/>
    </location>
</feature>
<name>A0A9D5DHF8_9CRYT</name>
<comment type="caution">
    <text evidence="2">The sequence shown here is derived from an EMBL/GenBank/DDBJ whole genome shotgun (WGS) entry which is preliminary data.</text>
</comment>
<sequence length="318" mass="33391">MIEDKGTLSQSECMGGVNPSVGIGMEKAQISVQNSSSSLENTSNNLGGSKGFSTCRRWMKREACPGAPQRIHQLGVFPAARPETARDELDQRRGTQTCLGEEHLSHRDEPDRPVHVLSGEGPSFAEEAGQELFGGDFCSSSGDGSVSGGVSGGVPRPEALPRATSSAQVRPKQRDNPLQQGHRGDADPAFGANLQVRRAVSAEQDSCPHDSPLSLSTQAPGGLPPQLPVRGSSRAPAAPSWGSAWGLDTPTRFCAAGRGPAGRTRSDSARPSGRPCSGSARRSTTPTCSRRSCLRTSSPYTRASTSWFPEAGSRPASL</sequence>
<evidence type="ECO:0000256" key="1">
    <source>
        <dbReference type="SAM" id="MobiDB-lite"/>
    </source>
</evidence>
<accession>A0A9D5DHF8</accession>
<gene>
    <name evidence="2" type="ORF">OJ253_1474</name>
</gene>
<evidence type="ECO:0000313" key="2">
    <source>
        <dbReference type="EMBL" id="KAJ1609704.1"/>
    </source>
</evidence>
<organism evidence="2">
    <name type="scientific">Cryptosporidium canis</name>
    <dbReference type="NCBI Taxonomy" id="195482"/>
    <lineage>
        <taxon>Eukaryota</taxon>
        <taxon>Sar</taxon>
        <taxon>Alveolata</taxon>
        <taxon>Apicomplexa</taxon>
        <taxon>Conoidasida</taxon>
        <taxon>Coccidia</taxon>
        <taxon>Eucoccidiorida</taxon>
        <taxon>Eimeriorina</taxon>
        <taxon>Cryptosporidiidae</taxon>
        <taxon>Cryptosporidium</taxon>
    </lineage>
</organism>
<dbReference type="AlphaFoldDB" id="A0A9D5DHF8"/>
<feature type="region of interest" description="Disordered" evidence="1">
    <location>
        <begin position="133"/>
        <end position="318"/>
    </location>
</feature>
<feature type="compositionally biased region" description="Low complexity" evidence="1">
    <location>
        <begin position="133"/>
        <end position="144"/>
    </location>
</feature>
<feature type="compositionally biased region" description="Basic and acidic residues" evidence="1">
    <location>
        <begin position="100"/>
        <end position="114"/>
    </location>
</feature>
<protein>
    <submittedName>
        <fullName evidence="2">Uncharacterized protein</fullName>
    </submittedName>
</protein>
<dbReference type="EMBL" id="JAPCXC010000031">
    <property type="protein sequence ID" value="KAJ1609704.1"/>
    <property type="molecule type" value="Genomic_DNA"/>
</dbReference>
<feature type="compositionally biased region" description="Low complexity" evidence="1">
    <location>
        <begin position="281"/>
        <end position="299"/>
    </location>
</feature>
<dbReference type="OrthoDB" id="341796at2759"/>
<reference evidence="2" key="1">
    <citation type="submission" date="2022-10" db="EMBL/GenBank/DDBJ databases">
        <title>Adaptive evolution leads to modifications in subtelomeric GC content in a zoonotic Cryptosporidium species.</title>
        <authorList>
            <person name="Li J."/>
            <person name="Feng Y."/>
            <person name="Xiao L."/>
        </authorList>
    </citation>
    <scope>NUCLEOTIDE SEQUENCE</scope>
    <source>
        <strain evidence="2">33844</strain>
    </source>
</reference>